<dbReference type="SUPFAM" id="SSF52402">
    <property type="entry name" value="Adenine nucleotide alpha hydrolases-like"/>
    <property type="match status" value="1"/>
</dbReference>
<dbReference type="InterPro" id="IPR001962">
    <property type="entry name" value="Asn_synthase"/>
</dbReference>
<dbReference type="InterPro" id="IPR050795">
    <property type="entry name" value="Asn_Synthetase"/>
</dbReference>
<reference evidence="4" key="1">
    <citation type="submission" date="2019-08" db="EMBL/GenBank/DDBJ databases">
        <authorList>
            <person name="Kucharzyk K."/>
            <person name="Murdoch R.W."/>
            <person name="Higgins S."/>
            <person name="Loffler F."/>
        </authorList>
    </citation>
    <scope>NUCLEOTIDE SEQUENCE</scope>
</reference>
<keyword evidence="1" id="KW-0547">Nucleotide-binding</keyword>
<sequence>MTSLIVGLENSQDVIFAKRLCYDFNLKHHYIPITENELIAFIPDIVRSIETFEPNLIRGSVLSNILAQNANKLGFKVVLCGEGSDEIFGGYGDFLHVSNTNDFQSLLYRYLTDLYRTQLLRIDRTGMRYGVEIREPFLDRELVEYALNIPPSMKISRLLDGRFTTKFILREAFKELLPDYIYSRDKQTMMDGAGIGEVDKNKGLLYRNAETKISDSELVHFQIDYPEYHLNTKEEVLNFSYFKEYYLKASFCKKRVNNAQFEITKSTQCQLT</sequence>
<dbReference type="GO" id="GO:0004066">
    <property type="term" value="F:asparagine synthase (glutamine-hydrolyzing) activity"/>
    <property type="evidence" value="ECO:0007669"/>
    <property type="project" value="UniProtKB-EC"/>
</dbReference>
<dbReference type="GO" id="GO:0005829">
    <property type="term" value="C:cytosol"/>
    <property type="evidence" value="ECO:0007669"/>
    <property type="project" value="TreeGrafter"/>
</dbReference>
<dbReference type="GO" id="GO:0006529">
    <property type="term" value="P:asparagine biosynthetic process"/>
    <property type="evidence" value="ECO:0007669"/>
    <property type="project" value="InterPro"/>
</dbReference>
<gene>
    <name evidence="4" type="primary">asnB_27</name>
    <name evidence="4" type="ORF">SDC9_151289</name>
</gene>
<comment type="caution">
    <text evidence="4">The sequence shown here is derived from an EMBL/GenBank/DDBJ whole genome shotgun (WGS) entry which is preliminary data.</text>
</comment>
<proteinExistence type="predicted"/>
<accession>A0A645EU56</accession>
<organism evidence="4">
    <name type="scientific">bioreactor metagenome</name>
    <dbReference type="NCBI Taxonomy" id="1076179"/>
    <lineage>
        <taxon>unclassified sequences</taxon>
        <taxon>metagenomes</taxon>
        <taxon>ecological metagenomes</taxon>
    </lineage>
</organism>
<dbReference type="EC" id="6.3.5.4" evidence="4"/>
<dbReference type="PANTHER" id="PTHR11772">
    <property type="entry name" value="ASPARAGINE SYNTHETASE"/>
    <property type="match status" value="1"/>
</dbReference>
<dbReference type="GO" id="GO:0005524">
    <property type="term" value="F:ATP binding"/>
    <property type="evidence" value="ECO:0007669"/>
    <property type="project" value="UniProtKB-KW"/>
</dbReference>
<evidence type="ECO:0000313" key="4">
    <source>
        <dbReference type="EMBL" id="MPN04053.1"/>
    </source>
</evidence>
<dbReference type="Pfam" id="PF00733">
    <property type="entry name" value="Asn_synthase"/>
    <property type="match status" value="2"/>
</dbReference>
<evidence type="ECO:0000256" key="2">
    <source>
        <dbReference type="ARBA" id="ARBA00022840"/>
    </source>
</evidence>
<dbReference type="Gene3D" id="3.40.50.620">
    <property type="entry name" value="HUPs"/>
    <property type="match status" value="1"/>
</dbReference>
<dbReference type="EMBL" id="VSSQ01049978">
    <property type="protein sequence ID" value="MPN04053.1"/>
    <property type="molecule type" value="Genomic_DNA"/>
</dbReference>
<feature type="domain" description="Asparagine synthetase" evidence="3">
    <location>
        <begin position="6"/>
        <end position="96"/>
    </location>
</feature>
<dbReference type="CDD" id="cd01991">
    <property type="entry name" value="Asn_synthase_B_C"/>
    <property type="match status" value="1"/>
</dbReference>
<protein>
    <submittedName>
        <fullName evidence="4">Asparagine synthetase B [glutamine-hydrolyzing]</fullName>
        <ecNumber evidence="4">6.3.5.4</ecNumber>
    </submittedName>
</protein>
<evidence type="ECO:0000256" key="1">
    <source>
        <dbReference type="ARBA" id="ARBA00022741"/>
    </source>
</evidence>
<name>A0A645EU56_9ZZZZ</name>
<feature type="domain" description="Asparagine synthetase" evidence="3">
    <location>
        <begin position="98"/>
        <end position="224"/>
    </location>
</feature>
<dbReference type="PANTHER" id="PTHR11772:SF2">
    <property type="entry name" value="ASPARAGINE SYNTHETASE [GLUTAMINE-HYDROLYZING]"/>
    <property type="match status" value="1"/>
</dbReference>
<keyword evidence="2" id="KW-0067">ATP-binding</keyword>
<dbReference type="InterPro" id="IPR014729">
    <property type="entry name" value="Rossmann-like_a/b/a_fold"/>
</dbReference>
<dbReference type="AlphaFoldDB" id="A0A645EU56"/>
<evidence type="ECO:0000259" key="3">
    <source>
        <dbReference type="Pfam" id="PF00733"/>
    </source>
</evidence>
<keyword evidence="4" id="KW-0436">Ligase</keyword>